<protein>
    <submittedName>
        <fullName evidence="1">Uncharacterized protein</fullName>
    </submittedName>
</protein>
<accession>A0AAE2EBD9</accession>
<sequence>MQQTRFSEADNAYRVGCKTKRNSGFYLCRQDADTRNEHQDDGASHTGHVRMALQEGFRMKQRITQDA</sequence>
<dbReference type="AlphaFoldDB" id="A0AAE2EBD9"/>
<organism evidence="1 2">
    <name type="scientific">Enterobacter cloacae subsp. cloacae</name>
    <dbReference type="NCBI Taxonomy" id="336306"/>
    <lineage>
        <taxon>Bacteria</taxon>
        <taxon>Pseudomonadati</taxon>
        <taxon>Pseudomonadota</taxon>
        <taxon>Gammaproteobacteria</taxon>
        <taxon>Enterobacterales</taxon>
        <taxon>Enterobacteriaceae</taxon>
        <taxon>Enterobacter</taxon>
        <taxon>Enterobacter cloacae complex</taxon>
    </lineage>
</organism>
<proteinExistence type="predicted"/>
<evidence type="ECO:0000313" key="1">
    <source>
        <dbReference type="EMBL" id="KJM33859.1"/>
    </source>
</evidence>
<reference evidence="1 2" key="1">
    <citation type="submission" date="2015-03" db="EMBL/GenBank/DDBJ databases">
        <authorList>
            <person name="McCorrison J."/>
            <person name="Sanka R."/>
            <person name="Adams M."/>
            <person name="Brinkac L."/>
            <person name="Nierman W."/>
            <person name="Sutton G."/>
            <person name="Nelson K."/>
            <person name="Kiedrowski L."/>
            <person name="Guerrero D."/>
            <person name="Bonomo R."/>
        </authorList>
    </citation>
    <scope>NUCLEOTIDE SEQUENCE [LARGE SCALE GENOMIC DNA]</scope>
    <source>
        <strain evidence="1 2">42324</strain>
    </source>
</reference>
<gene>
    <name evidence="1" type="ORF">SS44_16900</name>
</gene>
<dbReference type="EMBL" id="JZYG01000020">
    <property type="protein sequence ID" value="KJM33859.1"/>
    <property type="molecule type" value="Genomic_DNA"/>
</dbReference>
<comment type="caution">
    <text evidence="1">The sequence shown here is derived from an EMBL/GenBank/DDBJ whole genome shotgun (WGS) entry which is preliminary data.</text>
</comment>
<dbReference type="Proteomes" id="UP000033344">
    <property type="component" value="Unassembled WGS sequence"/>
</dbReference>
<name>A0AAE2EBD9_ENTCL</name>
<evidence type="ECO:0000313" key="2">
    <source>
        <dbReference type="Proteomes" id="UP000033344"/>
    </source>
</evidence>